<dbReference type="GO" id="GO:0000978">
    <property type="term" value="F:RNA polymerase II cis-regulatory region sequence-specific DNA binding"/>
    <property type="evidence" value="ECO:0007669"/>
    <property type="project" value="TreeGrafter"/>
</dbReference>
<feature type="transmembrane region" description="Helical" evidence="7">
    <location>
        <begin position="555"/>
        <end position="576"/>
    </location>
</feature>
<evidence type="ECO:0000256" key="3">
    <source>
        <dbReference type="ARBA" id="ARBA00023125"/>
    </source>
</evidence>
<feature type="compositionally biased region" description="Acidic residues" evidence="6">
    <location>
        <begin position="145"/>
        <end position="158"/>
    </location>
</feature>
<keyword evidence="2" id="KW-0805">Transcription regulation</keyword>
<evidence type="ECO:0000256" key="7">
    <source>
        <dbReference type="SAM" id="Phobius"/>
    </source>
</evidence>
<accession>A0AAD6C104</accession>
<evidence type="ECO:0000313" key="9">
    <source>
        <dbReference type="EMBL" id="KAJ5443688.1"/>
    </source>
</evidence>
<dbReference type="Pfam" id="PF04082">
    <property type="entry name" value="Fungal_trans"/>
    <property type="match status" value="1"/>
</dbReference>
<reference evidence="9" key="1">
    <citation type="submission" date="2022-12" db="EMBL/GenBank/DDBJ databases">
        <authorList>
            <person name="Petersen C."/>
        </authorList>
    </citation>
    <scope>NUCLEOTIDE SEQUENCE</scope>
    <source>
        <strain evidence="9">IBT 16125</strain>
    </source>
</reference>
<evidence type="ECO:0000259" key="8">
    <source>
        <dbReference type="PROSITE" id="PS50048"/>
    </source>
</evidence>
<keyword evidence="5" id="KW-0539">Nucleus</keyword>
<dbReference type="EMBL" id="JAPVEA010000007">
    <property type="protein sequence ID" value="KAJ5443688.1"/>
    <property type="molecule type" value="Genomic_DNA"/>
</dbReference>
<evidence type="ECO:0000256" key="2">
    <source>
        <dbReference type="ARBA" id="ARBA00023015"/>
    </source>
</evidence>
<dbReference type="GeneID" id="81601185"/>
<evidence type="ECO:0000256" key="5">
    <source>
        <dbReference type="ARBA" id="ARBA00023242"/>
    </source>
</evidence>
<dbReference type="PANTHER" id="PTHR47424">
    <property type="entry name" value="REGULATORY PROTEIN GAL4"/>
    <property type="match status" value="1"/>
</dbReference>
<dbReference type="Pfam" id="PF00172">
    <property type="entry name" value="Zn_clus"/>
    <property type="match status" value="1"/>
</dbReference>
<proteinExistence type="predicted"/>
<keyword evidence="7" id="KW-0472">Membrane</keyword>
<dbReference type="InterPro" id="IPR007219">
    <property type="entry name" value="XnlR_reg_dom"/>
</dbReference>
<organism evidence="9 10">
    <name type="scientific">Penicillium daleae</name>
    <dbReference type="NCBI Taxonomy" id="63821"/>
    <lineage>
        <taxon>Eukaryota</taxon>
        <taxon>Fungi</taxon>
        <taxon>Dikarya</taxon>
        <taxon>Ascomycota</taxon>
        <taxon>Pezizomycotina</taxon>
        <taxon>Eurotiomycetes</taxon>
        <taxon>Eurotiomycetidae</taxon>
        <taxon>Eurotiales</taxon>
        <taxon>Aspergillaceae</taxon>
        <taxon>Penicillium</taxon>
    </lineage>
</organism>
<reference evidence="9" key="2">
    <citation type="journal article" date="2023" name="IMA Fungus">
        <title>Comparative genomic study of the Penicillium genus elucidates a diverse pangenome and 15 lateral gene transfer events.</title>
        <authorList>
            <person name="Petersen C."/>
            <person name="Sorensen T."/>
            <person name="Nielsen M.R."/>
            <person name="Sondergaard T.E."/>
            <person name="Sorensen J.L."/>
            <person name="Fitzpatrick D.A."/>
            <person name="Frisvad J.C."/>
            <person name="Nielsen K.L."/>
        </authorList>
    </citation>
    <scope>NUCLEOTIDE SEQUENCE</scope>
    <source>
        <strain evidence="9">IBT 16125</strain>
    </source>
</reference>
<keyword evidence="7" id="KW-0812">Transmembrane</keyword>
<keyword evidence="1" id="KW-0479">Metal-binding</keyword>
<dbReference type="PANTHER" id="PTHR47424:SF3">
    <property type="entry name" value="REGULATORY PROTEIN GAL4"/>
    <property type="match status" value="1"/>
</dbReference>
<dbReference type="InterPro" id="IPR036864">
    <property type="entry name" value="Zn2-C6_fun-type_DNA-bd_sf"/>
</dbReference>
<dbReference type="GO" id="GO:0008270">
    <property type="term" value="F:zinc ion binding"/>
    <property type="evidence" value="ECO:0007669"/>
    <property type="project" value="InterPro"/>
</dbReference>
<sequence>MATPSADLDAPQDGVAPSISKHRACDNCKLRKVRCSGRIPCQHCHRSGNPCQYSSPHGRLANTEKRLRQCRKRIQALEAAWRKYLPNINVDAALEEMSNSAHSPFTSQALPRDARSECTLFTPSSRPIAQPSEAEESLAPAEKPDLEDADTLDWDESSDSTSVNDGIGSLSVTQRGIGYMGPQSGNALLKNLQSLHMHLFPLQEAEMAFPGQDKSTLAEDVLQSSSYSDSCIDWYFELYNCAYPILHEGYFRAQCIGVLSKPKDGSWPLLYNMVRAIGAFTGDASNHNADHFFYGIASQHLSLSLLQRGSLPLLQGLTLMANYLQKRNRPNSGFAMLGLAMNMAQSIGMHREFSTTSISPFEMEMRRRVWWTIYIFDSGARLTFGRPTLSLGGVNMQLPHNLNDRDLVVDMVQLPEPRDTRTVASSLIWQSKLACITNLANMKLFESKLPPAPVMLNLGNQVNEWFDSLPLYMKTSPENPEYERMEAPRMVLVWRSMHLRIIIYRPFILDLIRRRQPLDLRNVNEPPRRCVEAAQGCISSIVMFWRSGRDRHRALVWYACYWLVTATFVHVACLLYDPQHECSFDWRQEVEGAQLALEEMGVFEQTAARAARIINKVMGESLSLFYVGRIVC</sequence>
<evidence type="ECO:0000313" key="10">
    <source>
        <dbReference type="Proteomes" id="UP001213681"/>
    </source>
</evidence>
<keyword evidence="7" id="KW-1133">Transmembrane helix</keyword>
<gene>
    <name evidence="9" type="ORF">N7458_007560</name>
</gene>
<protein>
    <recommendedName>
        <fullName evidence="8">Zn(2)-C6 fungal-type domain-containing protein</fullName>
    </recommendedName>
</protein>
<feature type="region of interest" description="Disordered" evidence="6">
    <location>
        <begin position="122"/>
        <end position="167"/>
    </location>
</feature>
<evidence type="ECO:0000256" key="1">
    <source>
        <dbReference type="ARBA" id="ARBA00022723"/>
    </source>
</evidence>
<dbReference type="PROSITE" id="PS50048">
    <property type="entry name" value="ZN2_CY6_FUNGAL_2"/>
    <property type="match status" value="1"/>
</dbReference>
<keyword evidence="3" id="KW-0238">DNA-binding</keyword>
<dbReference type="RefSeq" id="XP_056763768.1">
    <property type="nucleotide sequence ID" value="XM_056910942.1"/>
</dbReference>
<dbReference type="GO" id="GO:0006351">
    <property type="term" value="P:DNA-templated transcription"/>
    <property type="evidence" value="ECO:0007669"/>
    <property type="project" value="InterPro"/>
</dbReference>
<dbReference type="InterPro" id="IPR001138">
    <property type="entry name" value="Zn2Cys6_DnaBD"/>
</dbReference>
<dbReference type="SMART" id="SM00066">
    <property type="entry name" value="GAL4"/>
    <property type="match status" value="1"/>
</dbReference>
<dbReference type="PROSITE" id="PS00463">
    <property type="entry name" value="ZN2_CY6_FUNGAL_1"/>
    <property type="match status" value="1"/>
</dbReference>
<dbReference type="Proteomes" id="UP001213681">
    <property type="component" value="Unassembled WGS sequence"/>
</dbReference>
<keyword evidence="4" id="KW-0804">Transcription</keyword>
<evidence type="ECO:0000256" key="4">
    <source>
        <dbReference type="ARBA" id="ARBA00023163"/>
    </source>
</evidence>
<dbReference type="AlphaFoldDB" id="A0AAD6C104"/>
<dbReference type="GO" id="GO:0005634">
    <property type="term" value="C:nucleus"/>
    <property type="evidence" value="ECO:0007669"/>
    <property type="project" value="TreeGrafter"/>
</dbReference>
<feature type="domain" description="Zn(2)-C6 fungal-type" evidence="8">
    <location>
        <begin position="24"/>
        <end position="53"/>
    </location>
</feature>
<comment type="caution">
    <text evidence="9">The sequence shown here is derived from an EMBL/GenBank/DDBJ whole genome shotgun (WGS) entry which is preliminary data.</text>
</comment>
<dbReference type="CDD" id="cd00067">
    <property type="entry name" value="GAL4"/>
    <property type="match status" value="1"/>
</dbReference>
<evidence type="ECO:0000256" key="6">
    <source>
        <dbReference type="SAM" id="MobiDB-lite"/>
    </source>
</evidence>
<dbReference type="GO" id="GO:0000435">
    <property type="term" value="P:positive regulation of transcription from RNA polymerase II promoter by galactose"/>
    <property type="evidence" value="ECO:0007669"/>
    <property type="project" value="TreeGrafter"/>
</dbReference>
<dbReference type="GO" id="GO:0000981">
    <property type="term" value="F:DNA-binding transcription factor activity, RNA polymerase II-specific"/>
    <property type="evidence" value="ECO:0007669"/>
    <property type="project" value="InterPro"/>
</dbReference>
<feature type="compositionally biased region" description="Low complexity" evidence="6">
    <location>
        <begin position="129"/>
        <end position="141"/>
    </location>
</feature>
<keyword evidence="10" id="KW-1185">Reference proteome</keyword>
<dbReference type="SMART" id="SM00906">
    <property type="entry name" value="Fungal_trans"/>
    <property type="match status" value="1"/>
</dbReference>
<dbReference type="CDD" id="cd12148">
    <property type="entry name" value="fungal_TF_MHR"/>
    <property type="match status" value="1"/>
</dbReference>
<dbReference type="Gene3D" id="4.10.240.10">
    <property type="entry name" value="Zn(2)-C6 fungal-type DNA-binding domain"/>
    <property type="match status" value="1"/>
</dbReference>
<dbReference type="SUPFAM" id="SSF57701">
    <property type="entry name" value="Zn2/Cys6 DNA-binding domain"/>
    <property type="match status" value="1"/>
</dbReference>
<name>A0AAD6C104_9EURO</name>
<dbReference type="InterPro" id="IPR051127">
    <property type="entry name" value="Fungal_SecMet_Regulators"/>
</dbReference>